<sequence length="140" mass="15707">MASIMTDLIPTWRSGYRSTRTSQVFRRPHSGGNLFGYSFAGGMETVLGQVKRGLKLTEDEEMGVVVPEGDLDLEKSRLCLVGRLLSNKLYNFEGFSRSIKGMLIPVKGVKMKQLPEGRALLRFKHVIDRNRALAGCPWSF</sequence>
<evidence type="ECO:0000313" key="3">
    <source>
        <dbReference type="Proteomes" id="UP001293254"/>
    </source>
</evidence>
<reference evidence="2" key="2">
    <citation type="journal article" date="2024" name="Plant">
        <title>Genomic evolution and insights into agronomic trait innovations of Sesamum species.</title>
        <authorList>
            <person name="Miao H."/>
            <person name="Wang L."/>
            <person name="Qu L."/>
            <person name="Liu H."/>
            <person name="Sun Y."/>
            <person name="Le M."/>
            <person name="Wang Q."/>
            <person name="Wei S."/>
            <person name="Zheng Y."/>
            <person name="Lin W."/>
            <person name="Duan Y."/>
            <person name="Cao H."/>
            <person name="Xiong S."/>
            <person name="Wang X."/>
            <person name="Wei L."/>
            <person name="Li C."/>
            <person name="Ma Q."/>
            <person name="Ju M."/>
            <person name="Zhao R."/>
            <person name="Li G."/>
            <person name="Mu C."/>
            <person name="Tian Q."/>
            <person name="Mei H."/>
            <person name="Zhang T."/>
            <person name="Gao T."/>
            <person name="Zhang H."/>
        </authorList>
    </citation>
    <scope>NUCLEOTIDE SEQUENCE</scope>
    <source>
        <strain evidence="2">3651</strain>
    </source>
</reference>
<evidence type="ECO:0000259" key="1">
    <source>
        <dbReference type="Pfam" id="PF14111"/>
    </source>
</evidence>
<feature type="domain" description="DUF4283" evidence="1">
    <location>
        <begin position="74"/>
        <end position="140"/>
    </location>
</feature>
<gene>
    <name evidence="2" type="ORF">Salat_2439000</name>
</gene>
<dbReference type="EMBL" id="JACGWO010000009">
    <property type="protein sequence ID" value="KAK4420259.1"/>
    <property type="molecule type" value="Genomic_DNA"/>
</dbReference>
<organism evidence="2 3">
    <name type="scientific">Sesamum alatum</name>
    <dbReference type="NCBI Taxonomy" id="300844"/>
    <lineage>
        <taxon>Eukaryota</taxon>
        <taxon>Viridiplantae</taxon>
        <taxon>Streptophyta</taxon>
        <taxon>Embryophyta</taxon>
        <taxon>Tracheophyta</taxon>
        <taxon>Spermatophyta</taxon>
        <taxon>Magnoliopsida</taxon>
        <taxon>eudicotyledons</taxon>
        <taxon>Gunneridae</taxon>
        <taxon>Pentapetalae</taxon>
        <taxon>asterids</taxon>
        <taxon>lamiids</taxon>
        <taxon>Lamiales</taxon>
        <taxon>Pedaliaceae</taxon>
        <taxon>Sesamum</taxon>
    </lineage>
</organism>
<dbReference type="AlphaFoldDB" id="A0AAE2CFI1"/>
<comment type="caution">
    <text evidence="2">The sequence shown here is derived from an EMBL/GenBank/DDBJ whole genome shotgun (WGS) entry which is preliminary data.</text>
</comment>
<accession>A0AAE2CFI1</accession>
<dbReference type="InterPro" id="IPR025558">
    <property type="entry name" value="DUF4283"/>
</dbReference>
<keyword evidence="3" id="KW-1185">Reference proteome</keyword>
<name>A0AAE2CFI1_9LAMI</name>
<dbReference type="Pfam" id="PF14111">
    <property type="entry name" value="DUF4283"/>
    <property type="match status" value="1"/>
</dbReference>
<reference evidence="2" key="1">
    <citation type="submission" date="2020-06" db="EMBL/GenBank/DDBJ databases">
        <authorList>
            <person name="Li T."/>
            <person name="Hu X."/>
            <person name="Zhang T."/>
            <person name="Song X."/>
            <person name="Zhang H."/>
            <person name="Dai N."/>
            <person name="Sheng W."/>
            <person name="Hou X."/>
            <person name="Wei L."/>
        </authorList>
    </citation>
    <scope>NUCLEOTIDE SEQUENCE</scope>
    <source>
        <strain evidence="2">3651</strain>
        <tissue evidence="2">Leaf</tissue>
    </source>
</reference>
<evidence type="ECO:0000313" key="2">
    <source>
        <dbReference type="EMBL" id="KAK4420259.1"/>
    </source>
</evidence>
<proteinExistence type="predicted"/>
<dbReference type="Proteomes" id="UP001293254">
    <property type="component" value="Unassembled WGS sequence"/>
</dbReference>
<protein>
    <recommendedName>
        <fullName evidence="1">DUF4283 domain-containing protein</fullName>
    </recommendedName>
</protein>